<sequence length="167" mass="18365">MKQLPSLRQAACAVLLAMAAASAAQAQSAGLIENQPLSETWLNAGFYSYHFQRDKNLNDGNPGLGAEYRFSTVASATAGRFYNSDRAYSNYLGVYYQPFHVGPVRVGAVIGGFNGYPKMRDGGWFPALIPTVSYEYQRVGVNIAIVPSYKDRLYGALSFQLKLKVFE</sequence>
<keyword evidence="3" id="KW-1185">Reference proteome</keyword>
<feature type="chain" id="PRO_5008355686" evidence="1">
    <location>
        <begin position="27"/>
        <end position="167"/>
    </location>
</feature>
<dbReference type="RefSeq" id="WP_245714300.1">
    <property type="nucleotide sequence ID" value="NZ_LOCQ01000050.1"/>
</dbReference>
<evidence type="ECO:0000313" key="2">
    <source>
        <dbReference type="EMBL" id="OBV40059.1"/>
    </source>
</evidence>
<name>A0A1A7C4T8_9BURK</name>
<reference evidence="2 3" key="1">
    <citation type="submission" date="2016-04" db="EMBL/GenBank/DDBJ databases">
        <title>Draft genome sequence of Janthinobacterium psychrotolerans sp. nov., isolated from freshwater sediments in Denmark.</title>
        <authorList>
            <person name="Gong X."/>
            <person name="Skrivergaard S."/>
            <person name="Korsgaard B.S."/>
            <person name="Schreiber L."/>
            <person name="Marshall I.P."/>
            <person name="Finster K."/>
            <person name="Schramm A."/>
        </authorList>
    </citation>
    <scope>NUCLEOTIDE SEQUENCE [LARGE SCALE GENOMIC DNA]</scope>
    <source>
        <strain evidence="2 3">S3-2</strain>
    </source>
</reference>
<dbReference type="Gene3D" id="2.40.160.20">
    <property type="match status" value="1"/>
</dbReference>
<proteinExistence type="predicted"/>
<gene>
    <name evidence="2" type="ORF">ASR47_1013115</name>
</gene>
<feature type="signal peptide" evidence="1">
    <location>
        <begin position="1"/>
        <end position="26"/>
    </location>
</feature>
<evidence type="ECO:0000256" key="1">
    <source>
        <dbReference type="SAM" id="SignalP"/>
    </source>
</evidence>
<evidence type="ECO:0000313" key="3">
    <source>
        <dbReference type="Proteomes" id="UP000092713"/>
    </source>
</evidence>
<protein>
    <submittedName>
        <fullName evidence="2">Uncharacterized protein</fullName>
    </submittedName>
</protein>
<dbReference type="Proteomes" id="UP000092713">
    <property type="component" value="Unassembled WGS sequence"/>
</dbReference>
<dbReference type="STRING" id="1747903.ASR47_1013115"/>
<dbReference type="AlphaFoldDB" id="A0A1A7C4T8"/>
<accession>A0A1A7C4T8</accession>
<dbReference type="PATRIC" id="fig|1747903.4.peg.3682"/>
<dbReference type="EMBL" id="LOCQ01000050">
    <property type="protein sequence ID" value="OBV40059.1"/>
    <property type="molecule type" value="Genomic_DNA"/>
</dbReference>
<keyword evidence="1" id="KW-0732">Signal</keyword>
<comment type="caution">
    <text evidence="2">The sequence shown here is derived from an EMBL/GenBank/DDBJ whole genome shotgun (WGS) entry which is preliminary data.</text>
</comment>
<organism evidence="2 3">
    <name type="scientific">Janthinobacterium psychrotolerans</name>
    <dbReference type="NCBI Taxonomy" id="1747903"/>
    <lineage>
        <taxon>Bacteria</taxon>
        <taxon>Pseudomonadati</taxon>
        <taxon>Pseudomonadota</taxon>
        <taxon>Betaproteobacteria</taxon>
        <taxon>Burkholderiales</taxon>
        <taxon>Oxalobacteraceae</taxon>
        <taxon>Janthinobacterium</taxon>
    </lineage>
</organism>